<dbReference type="EMBL" id="QLMJ01000009">
    <property type="protein sequence ID" value="RAK35625.1"/>
    <property type="molecule type" value="Genomic_DNA"/>
</dbReference>
<proteinExistence type="predicted"/>
<evidence type="ECO:0000313" key="2">
    <source>
        <dbReference type="EMBL" id="RAK35625.1"/>
    </source>
</evidence>
<name>A0A327Z9D6_9ACTN</name>
<dbReference type="Gene3D" id="3.10.180.10">
    <property type="entry name" value="2,3-Dihydroxybiphenyl 1,2-Dioxygenase, domain 1"/>
    <property type="match status" value="1"/>
</dbReference>
<dbReference type="PROSITE" id="PS51819">
    <property type="entry name" value="VOC"/>
    <property type="match status" value="1"/>
</dbReference>
<reference evidence="2 3" key="1">
    <citation type="submission" date="2018-06" db="EMBL/GenBank/DDBJ databases">
        <title>Genomic Encyclopedia of Type Strains, Phase III (KMG-III): the genomes of soil and plant-associated and newly described type strains.</title>
        <authorList>
            <person name="Whitman W."/>
        </authorList>
    </citation>
    <scope>NUCLEOTIDE SEQUENCE [LARGE SCALE GENOMIC DNA]</scope>
    <source>
        <strain evidence="2 3">CGMCC 4.7090</strain>
    </source>
</reference>
<evidence type="ECO:0000259" key="1">
    <source>
        <dbReference type="PROSITE" id="PS51819"/>
    </source>
</evidence>
<sequence length="131" mass="14541">MAVVSRRGRPHHIELWLDDDGSWPWLLERLGYVLESSWASGGSWVLGDVYIVLESGPDHVRGRHERLRSGLNHVAFWAGSRAEVDAVVGEAGRHGWTLMFADRHPHAGGPDVYAAYLENAAGFEVELVAED</sequence>
<protein>
    <submittedName>
        <fullName evidence="2">Glyoxalase/bleomycin resistance protein/dioxygenase superfamily protein</fullName>
    </submittedName>
</protein>
<organism evidence="2 3">
    <name type="scientific">Actinoplanes lutulentus</name>
    <dbReference type="NCBI Taxonomy" id="1287878"/>
    <lineage>
        <taxon>Bacteria</taxon>
        <taxon>Bacillati</taxon>
        <taxon>Actinomycetota</taxon>
        <taxon>Actinomycetes</taxon>
        <taxon>Micromonosporales</taxon>
        <taxon>Micromonosporaceae</taxon>
        <taxon>Actinoplanes</taxon>
    </lineage>
</organism>
<feature type="domain" description="VOC" evidence="1">
    <location>
        <begin position="9"/>
        <end position="130"/>
    </location>
</feature>
<keyword evidence="2" id="KW-0560">Oxidoreductase</keyword>
<dbReference type="GO" id="GO:0051213">
    <property type="term" value="F:dioxygenase activity"/>
    <property type="evidence" value="ECO:0007669"/>
    <property type="project" value="UniProtKB-KW"/>
</dbReference>
<dbReference type="Proteomes" id="UP000249341">
    <property type="component" value="Unassembled WGS sequence"/>
</dbReference>
<dbReference type="InterPro" id="IPR037523">
    <property type="entry name" value="VOC_core"/>
</dbReference>
<dbReference type="SUPFAM" id="SSF54593">
    <property type="entry name" value="Glyoxalase/Bleomycin resistance protein/Dihydroxybiphenyl dioxygenase"/>
    <property type="match status" value="1"/>
</dbReference>
<keyword evidence="2" id="KW-0223">Dioxygenase</keyword>
<accession>A0A327Z9D6</accession>
<evidence type="ECO:0000313" key="3">
    <source>
        <dbReference type="Proteomes" id="UP000249341"/>
    </source>
</evidence>
<dbReference type="InterPro" id="IPR029068">
    <property type="entry name" value="Glyas_Bleomycin-R_OHBP_Dase"/>
</dbReference>
<comment type="caution">
    <text evidence="2">The sequence shown here is derived from an EMBL/GenBank/DDBJ whole genome shotgun (WGS) entry which is preliminary data.</text>
</comment>
<keyword evidence="3" id="KW-1185">Reference proteome</keyword>
<gene>
    <name evidence="2" type="ORF">B0I29_10998</name>
</gene>
<dbReference type="AlphaFoldDB" id="A0A327Z9D6"/>